<reference evidence="8 9" key="1">
    <citation type="submission" date="2022-03" db="EMBL/GenBank/DDBJ databases">
        <authorList>
            <person name="Nunn A."/>
            <person name="Chopra R."/>
            <person name="Nunn A."/>
            <person name="Contreras Garrido A."/>
        </authorList>
    </citation>
    <scope>NUCLEOTIDE SEQUENCE [LARGE SCALE GENOMIC DNA]</scope>
</reference>
<proteinExistence type="predicted"/>
<feature type="transmembrane region" description="Helical" evidence="6">
    <location>
        <begin position="97"/>
        <end position="120"/>
    </location>
</feature>
<comment type="caution">
    <text evidence="8">The sequence shown here is derived from an EMBL/GenBank/DDBJ whole genome shotgun (WGS) entry which is preliminary data.</text>
</comment>
<dbReference type="InterPro" id="IPR044839">
    <property type="entry name" value="NDR1-like"/>
</dbReference>
<evidence type="ECO:0000313" key="8">
    <source>
        <dbReference type="EMBL" id="CAH2056715.1"/>
    </source>
</evidence>
<name>A0AAU9S411_THLAR</name>
<evidence type="ECO:0000256" key="2">
    <source>
        <dbReference type="ARBA" id="ARBA00022692"/>
    </source>
</evidence>
<evidence type="ECO:0000259" key="7">
    <source>
        <dbReference type="Pfam" id="PF03168"/>
    </source>
</evidence>
<evidence type="ECO:0000313" key="9">
    <source>
        <dbReference type="Proteomes" id="UP000836841"/>
    </source>
</evidence>
<dbReference type="InterPro" id="IPR004864">
    <property type="entry name" value="LEA_2"/>
</dbReference>
<evidence type="ECO:0000256" key="3">
    <source>
        <dbReference type="ARBA" id="ARBA00022989"/>
    </source>
</evidence>
<gene>
    <name evidence="8" type="ORF">TAV2_LOCUS11936</name>
</gene>
<dbReference type="AlphaFoldDB" id="A0AAU9S411"/>
<feature type="non-terminal residue" evidence="8">
    <location>
        <position position="275"/>
    </location>
</feature>
<dbReference type="GO" id="GO:0005886">
    <property type="term" value="C:plasma membrane"/>
    <property type="evidence" value="ECO:0007669"/>
    <property type="project" value="TreeGrafter"/>
</dbReference>
<evidence type="ECO:0000256" key="6">
    <source>
        <dbReference type="SAM" id="Phobius"/>
    </source>
</evidence>
<dbReference type="GO" id="GO:0098542">
    <property type="term" value="P:defense response to other organism"/>
    <property type="evidence" value="ECO:0007669"/>
    <property type="project" value="InterPro"/>
</dbReference>
<organism evidence="8 9">
    <name type="scientific">Thlaspi arvense</name>
    <name type="common">Field penny-cress</name>
    <dbReference type="NCBI Taxonomy" id="13288"/>
    <lineage>
        <taxon>Eukaryota</taxon>
        <taxon>Viridiplantae</taxon>
        <taxon>Streptophyta</taxon>
        <taxon>Embryophyta</taxon>
        <taxon>Tracheophyta</taxon>
        <taxon>Spermatophyta</taxon>
        <taxon>Magnoliopsida</taxon>
        <taxon>eudicotyledons</taxon>
        <taxon>Gunneridae</taxon>
        <taxon>Pentapetalae</taxon>
        <taxon>rosids</taxon>
        <taxon>malvids</taxon>
        <taxon>Brassicales</taxon>
        <taxon>Brassicaceae</taxon>
        <taxon>Thlaspideae</taxon>
        <taxon>Thlaspi</taxon>
    </lineage>
</organism>
<feature type="region of interest" description="Disordered" evidence="5">
    <location>
        <begin position="49"/>
        <end position="69"/>
    </location>
</feature>
<keyword evidence="2 6" id="KW-0812">Transmembrane</keyword>
<dbReference type="EMBL" id="CAJVSB020000534">
    <property type="protein sequence ID" value="CAH2056715.1"/>
    <property type="molecule type" value="Genomic_DNA"/>
</dbReference>
<evidence type="ECO:0000256" key="1">
    <source>
        <dbReference type="ARBA" id="ARBA00004167"/>
    </source>
</evidence>
<comment type="subcellular location">
    <subcellularLocation>
        <location evidence="1">Membrane</location>
        <topology evidence="1">Single-pass membrane protein</topology>
    </subcellularLocation>
</comment>
<accession>A0AAU9S411</accession>
<evidence type="ECO:0000256" key="5">
    <source>
        <dbReference type="SAM" id="MobiDB-lite"/>
    </source>
</evidence>
<evidence type="ECO:0000256" key="4">
    <source>
        <dbReference type="ARBA" id="ARBA00023136"/>
    </source>
</evidence>
<keyword evidence="9" id="KW-1185">Reference proteome</keyword>
<dbReference type="PANTHER" id="PTHR31415">
    <property type="entry name" value="OS05G0367900 PROTEIN"/>
    <property type="match status" value="1"/>
</dbReference>
<sequence>MFHNELYSLLSSFKISNILLLPFLLSTPHIYTFPPWMPLFINLTSTASPNPHRRKMPTEVQSPSQTRSDTYHFHRRHSARRYMRRVKESLSTRVSKLVCAIFLSLLFFIGIITFILWLSLRPHRPRFFTEDFSVSGMAQAVGFQGAQVRFNVTARNSNVNIGVHYDTAQQVTVYYHDQSIGTTSLLFPFYQRPKTSIEISGALSGDTLTMSNDLWTQIQGDRANGAAIFRLEVTSTIRFKVSTWNSKSHKMHANCDVGVGPDGSMLPSYKDKRCS</sequence>
<dbReference type="Proteomes" id="UP000836841">
    <property type="component" value="Unassembled WGS sequence"/>
</dbReference>
<keyword evidence="3 6" id="KW-1133">Transmembrane helix</keyword>
<feature type="compositionally biased region" description="Polar residues" evidence="5">
    <location>
        <begin position="59"/>
        <end position="68"/>
    </location>
</feature>
<dbReference type="PANTHER" id="PTHR31415:SF3">
    <property type="entry name" value="LATE EMBRYOGENESIS ABUNDANT (LEA) HYDROXYPROLINE-RICH GLYCOPROTEIN FAMILY"/>
    <property type="match status" value="1"/>
</dbReference>
<protein>
    <recommendedName>
        <fullName evidence="7">Late embryogenesis abundant protein LEA-2 subgroup domain-containing protein</fullName>
    </recommendedName>
</protein>
<keyword evidence="4 6" id="KW-0472">Membrane</keyword>
<dbReference type="GO" id="GO:0009506">
    <property type="term" value="C:plasmodesma"/>
    <property type="evidence" value="ECO:0007669"/>
    <property type="project" value="TreeGrafter"/>
</dbReference>
<feature type="domain" description="Late embryogenesis abundant protein LEA-2 subgroup" evidence="7">
    <location>
        <begin position="152"/>
        <end position="255"/>
    </location>
</feature>
<dbReference type="Pfam" id="PF03168">
    <property type="entry name" value="LEA_2"/>
    <property type="match status" value="1"/>
</dbReference>